<dbReference type="eggNOG" id="COG2027">
    <property type="taxonomic scope" value="Bacteria"/>
</dbReference>
<evidence type="ECO:0000313" key="4">
    <source>
        <dbReference type="Proteomes" id="UP000003835"/>
    </source>
</evidence>
<evidence type="ECO:0000256" key="2">
    <source>
        <dbReference type="ARBA" id="ARBA00022801"/>
    </source>
</evidence>
<proteinExistence type="inferred from homology"/>
<organism evidence="3 4">
    <name type="scientific">Coleofasciculus chthonoplastes PCC 7420</name>
    <dbReference type="NCBI Taxonomy" id="118168"/>
    <lineage>
        <taxon>Bacteria</taxon>
        <taxon>Bacillati</taxon>
        <taxon>Cyanobacteriota</taxon>
        <taxon>Cyanophyceae</taxon>
        <taxon>Coleofasciculales</taxon>
        <taxon>Coleofasciculaceae</taxon>
        <taxon>Coleofasciculus</taxon>
    </lineage>
</organism>
<dbReference type="Proteomes" id="UP000003835">
    <property type="component" value="Unassembled WGS sequence"/>
</dbReference>
<gene>
    <name evidence="3" type="ORF">MC7420_2610</name>
</gene>
<keyword evidence="3" id="KW-0645">Protease</keyword>
<reference evidence="3 4" key="1">
    <citation type="submission" date="2008-07" db="EMBL/GenBank/DDBJ databases">
        <authorList>
            <person name="Tandeau de Marsac N."/>
            <person name="Ferriera S."/>
            <person name="Johnson J."/>
            <person name="Kravitz S."/>
            <person name="Beeson K."/>
            <person name="Sutton G."/>
            <person name="Rogers Y.-H."/>
            <person name="Friedman R."/>
            <person name="Frazier M."/>
            <person name="Venter J.C."/>
        </authorList>
    </citation>
    <scope>NUCLEOTIDE SEQUENCE [LARGE SCALE GENOMIC DNA]</scope>
    <source>
        <strain evidence="3 4">PCC 7420</strain>
    </source>
</reference>
<dbReference type="InterPro" id="IPR012338">
    <property type="entry name" value="Beta-lactam/transpept-like"/>
</dbReference>
<keyword evidence="4" id="KW-1185">Reference proteome</keyword>
<evidence type="ECO:0000256" key="1">
    <source>
        <dbReference type="ARBA" id="ARBA00006096"/>
    </source>
</evidence>
<dbReference type="SUPFAM" id="SSF56601">
    <property type="entry name" value="beta-lactamase/transpeptidase-like"/>
    <property type="match status" value="1"/>
</dbReference>
<dbReference type="Pfam" id="PF02113">
    <property type="entry name" value="Peptidase_S13"/>
    <property type="match status" value="2"/>
</dbReference>
<keyword evidence="3" id="KW-0121">Carboxypeptidase</keyword>
<evidence type="ECO:0000313" key="3">
    <source>
        <dbReference type="EMBL" id="EDX72992.1"/>
    </source>
</evidence>
<keyword evidence="2" id="KW-0378">Hydrolase</keyword>
<dbReference type="STRING" id="118168.MC7420_2610"/>
<name>B4VYN4_9CYAN</name>
<dbReference type="GO" id="GO:0000270">
    <property type="term" value="P:peptidoglycan metabolic process"/>
    <property type="evidence" value="ECO:0007669"/>
    <property type="project" value="TreeGrafter"/>
</dbReference>
<dbReference type="PRINTS" id="PR00922">
    <property type="entry name" value="DADACBPTASE3"/>
</dbReference>
<dbReference type="GO" id="GO:0006508">
    <property type="term" value="P:proteolysis"/>
    <property type="evidence" value="ECO:0007669"/>
    <property type="project" value="InterPro"/>
</dbReference>
<accession>B4VYN4</accession>
<dbReference type="Gene3D" id="3.40.710.10">
    <property type="entry name" value="DD-peptidase/beta-lactamase superfamily"/>
    <property type="match status" value="1"/>
</dbReference>
<dbReference type="PANTHER" id="PTHR30023:SF0">
    <property type="entry name" value="PENICILLIN-SENSITIVE CARBOXYPEPTIDASE A"/>
    <property type="match status" value="1"/>
</dbReference>
<dbReference type="EMBL" id="DS989860">
    <property type="protein sequence ID" value="EDX72992.1"/>
    <property type="molecule type" value="Genomic_DNA"/>
</dbReference>
<dbReference type="GO" id="GO:0004185">
    <property type="term" value="F:serine-type carboxypeptidase activity"/>
    <property type="evidence" value="ECO:0007669"/>
    <property type="project" value="InterPro"/>
</dbReference>
<protein>
    <submittedName>
        <fullName evidence="3">D-Ala-D-Ala carboxypeptidase 3 (S13) family</fullName>
    </submittedName>
</protein>
<dbReference type="HOGENOM" id="CLU_074532_0_0_3"/>
<dbReference type="AlphaFoldDB" id="B4VYN4"/>
<dbReference type="PANTHER" id="PTHR30023">
    <property type="entry name" value="D-ALANYL-D-ALANINE CARBOXYPEPTIDASE"/>
    <property type="match status" value="1"/>
</dbReference>
<comment type="similarity">
    <text evidence="1">Belongs to the peptidase S13 family.</text>
</comment>
<sequence length="323" mass="35010">MLSCSISDRALLMLPKRCPDCKDLQTMKPMNPWQKQSLAMLTVGVMAMGNVMTPSIARATTAANLTKSADSIEIFVPPPERQTSGVCPDLLGLYIDSIINRPNLAGGKWGIVVESVSNPAISYSHNANQFLIPASNNKLFTTAAALQRLDSRALIQSKSLDEWVTVTNQRSSNSYADSLLRYIGGPSAVKQTLAPLGVDPNSFRQVDGSGLSRQNVATPQALIATLKAMMYAKGNDLFYRSLPVAGVNGTLRNRLRLPETQGRIRAKTGTLRGVRSLSGYLEHPYYGTILFSIMVNQPSQSGQVLVGAIDEITLRLAQLTPCQ</sequence>
<dbReference type="InterPro" id="IPR000667">
    <property type="entry name" value="Peptidase_S13"/>
</dbReference>